<sequence>MREAVLARYNKQLVALRFYLMGRGYHTAARALEYARRHHAGVRKDGFTPEFAHQVEISLYLLTLRSVRDPEVLIAGALLHDVIEDYPVTREALAEEFGASIAGIVYTLSKKHDGKPLHGEHYFENIAACPVASIIKGGDRIHNVQTMGGVFSEDKQRHYLEEVRDHFLPMLKAARYRFTDQALAYFNVEHVLRSQYALLAAALGMPPLIAQNA</sequence>
<comment type="caution">
    <text evidence="1">The sequence shown here is derived from an EMBL/GenBank/DDBJ whole genome shotgun (WGS) entry which is preliminary data.</text>
</comment>
<proteinExistence type="predicted"/>
<dbReference type="RefSeq" id="WP_253476405.1">
    <property type="nucleotide sequence ID" value="NZ_JALJXV010000003.1"/>
</dbReference>
<gene>
    <name evidence="1" type="ORF">J2T57_001531</name>
</gene>
<protein>
    <submittedName>
        <fullName evidence="1">(P)ppGpp synthase/HD superfamily hydrolase</fullName>
    </submittedName>
</protein>
<dbReference type="PANTHER" id="PTHR46246:SF1">
    <property type="entry name" value="GUANOSINE-3',5'-BIS(DIPHOSPHATE) 3'-PYROPHOSPHOHYDROLASE MESH1"/>
    <property type="match status" value="1"/>
</dbReference>
<evidence type="ECO:0000313" key="1">
    <source>
        <dbReference type="EMBL" id="MCP1674429.1"/>
    </source>
</evidence>
<dbReference type="Proteomes" id="UP001205843">
    <property type="component" value="Unassembled WGS sequence"/>
</dbReference>
<dbReference type="InterPro" id="IPR052194">
    <property type="entry name" value="MESH1"/>
</dbReference>
<name>A0AAE3G3K6_9GAMM</name>
<dbReference type="Gene3D" id="1.10.3210.10">
    <property type="entry name" value="Hypothetical protein af1432"/>
    <property type="match status" value="1"/>
</dbReference>
<accession>A0AAE3G3K6</accession>
<dbReference type="Pfam" id="PF13328">
    <property type="entry name" value="HD_4"/>
    <property type="match status" value="1"/>
</dbReference>
<reference evidence="1" key="1">
    <citation type="submission" date="2022-03" db="EMBL/GenBank/DDBJ databases">
        <title>Genomic Encyclopedia of Type Strains, Phase III (KMG-III): the genomes of soil and plant-associated and newly described type strains.</title>
        <authorList>
            <person name="Whitman W."/>
        </authorList>
    </citation>
    <scope>NUCLEOTIDE SEQUENCE</scope>
    <source>
        <strain evidence="1">ANL 6-2</strain>
    </source>
</reference>
<organism evidence="1 2">
    <name type="scientific">Natronocella acetinitrilica</name>
    <dbReference type="NCBI Taxonomy" id="414046"/>
    <lineage>
        <taxon>Bacteria</taxon>
        <taxon>Pseudomonadati</taxon>
        <taxon>Pseudomonadota</taxon>
        <taxon>Gammaproteobacteria</taxon>
        <taxon>Chromatiales</taxon>
        <taxon>Ectothiorhodospiraceae</taxon>
        <taxon>Natronocella</taxon>
    </lineage>
</organism>
<keyword evidence="2" id="KW-1185">Reference proteome</keyword>
<dbReference type="PANTHER" id="PTHR46246">
    <property type="entry name" value="GUANOSINE-3',5'-BIS(DIPHOSPHATE) 3'-PYROPHOSPHOHYDROLASE MESH1"/>
    <property type="match status" value="1"/>
</dbReference>
<keyword evidence="1" id="KW-0378">Hydrolase</keyword>
<evidence type="ECO:0000313" key="2">
    <source>
        <dbReference type="Proteomes" id="UP001205843"/>
    </source>
</evidence>
<dbReference type="SUPFAM" id="SSF109604">
    <property type="entry name" value="HD-domain/PDEase-like"/>
    <property type="match status" value="1"/>
</dbReference>
<dbReference type="EMBL" id="JALJXV010000003">
    <property type="protein sequence ID" value="MCP1674429.1"/>
    <property type="molecule type" value="Genomic_DNA"/>
</dbReference>
<dbReference type="AlphaFoldDB" id="A0AAE3G3K6"/>
<dbReference type="GO" id="GO:0008893">
    <property type="term" value="F:guanosine-3',5'-bis(diphosphate) 3'-diphosphatase activity"/>
    <property type="evidence" value="ECO:0007669"/>
    <property type="project" value="TreeGrafter"/>
</dbReference>